<name>A0A1L5NT91_9HYPH</name>
<comment type="similarity">
    <text evidence="1 2">Belongs to the pirin family.</text>
</comment>
<gene>
    <name evidence="4" type="ORF">IE4872_PD00585</name>
</gene>
<reference evidence="4 5" key="1">
    <citation type="submission" date="2016-09" db="EMBL/GenBank/DDBJ databases">
        <title>The complete genome sequences of Rhizobium gallicum, symbiovars gallicum and phaseoli, symbionts associated to common bean (Phaseolus vulgaris).</title>
        <authorList>
            <person name="Bustos P."/>
            <person name="Santamaria R.I."/>
            <person name="Perez-Carrascal O.M."/>
            <person name="Juarez S."/>
            <person name="Lozano L."/>
            <person name="Martinez-Flores I."/>
            <person name="Martinez-Romero E."/>
            <person name="Cevallos M."/>
            <person name="Romero D."/>
            <person name="Davila G."/>
            <person name="Gonzalez V."/>
        </authorList>
    </citation>
    <scope>NUCLEOTIDE SEQUENCE [LARGE SCALE GENOMIC DNA]</scope>
    <source>
        <strain evidence="4 5">IE4872</strain>
        <plasmid evidence="5">prgalie4872d</plasmid>
    </source>
</reference>
<proteinExistence type="inferred from homology"/>
<evidence type="ECO:0000259" key="3">
    <source>
        <dbReference type="Pfam" id="PF02678"/>
    </source>
</evidence>
<dbReference type="InterPro" id="IPR014710">
    <property type="entry name" value="RmlC-like_jellyroll"/>
</dbReference>
<evidence type="ECO:0000256" key="1">
    <source>
        <dbReference type="ARBA" id="ARBA00008416"/>
    </source>
</evidence>
<accession>A0A1L5NT91</accession>
<dbReference type="InterPro" id="IPR003829">
    <property type="entry name" value="Pirin_N_dom"/>
</dbReference>
<dbReference type="PANTHER" id="PTHR13903">
    <property type="entry name" value="PIRIN-RELATED"/>
    <property type="match status" value="1"/>
</dbReference>
<dbReference type="SUPFAM" id="SSF51182">
    <property type="entry name" value="RmlC-like cupins"/>
    <property type="match status" value="1"/>
</dbReference>
<keyword evidence="4" id="KW-0614">Plasmid</keyword>
<feature type="domain" description="Pirin N-terminal" evidence="3">
    <location>
        <begin position="33"/>
        <end position="100"/>
    </location>
</feature>
<dbReference type="Proteomes" id="UP000184749">
    <property type="component" value="Plasmid pRgalIE4872d"/>
</dbReference>
<dbReference type="EMBL" id="CP017105">
    <property type="protein sequence ID" value="APO71115.1"/>
    <property type="molecule type" value="Genomic_DNA"/>
</dbReference>
<dbReference type="AlphaFoldDB" id="A0A1L5NT91"/>
<dbReference type="Gene3D" id="2.60.120.10">
    <property type="entry name" value="Jelly Rolls"/>
    <property type="match status" value="1"/>
</dbReference>
<dbReference type="Pfam" id="PF02678">
    <property type="entry name" value="Pirin"/>
    <property type="match status" value="1"/>
</dbReference>
<protein>
    <submittedName>
        <fullName evidence="4">Cupin 2 domain-containing protein</fullName>
    </submittedName>
</protein>
<evidence type="ECO:0000313" key="5">
    <source>
        <dbReference type="Proteomes" id="UP000184749"/>
    </source>
</evidence>
<evidence type="ECO:0000256" key="2">
    <source>
        <dbReference type="RuleBase" id="RU003457"/>
    </source>
</evidence>
<dbReference type="InterPro" id="IPR011051">
    <property type="entry name" value="RmlC_Cupin_sf"/>
</dbReference>
<geneLocation type="plasmid" evidence="5">
    <name>prgalie4872d</name>
</geneLocation>
<dbReference type="InterPro" id="IPR012093">
    <property type="entry name" value="Pirin"/>
</dbReference>
<organism evidence="4 5">
    <name type="scientific">Rhizobium gallicum</name>
    <dbReference type="NCBI Taxonomy" id="56730"/>
    <lineage>
        <taxon>Bacteria</taxon>
        <taxon>Pseudomonadati</taxon>
        <taxon>Pseudomonadota</taxon>
        <taxon>Alphaproteobacteria</taxon>
        <taxon>Hyphomicrobiales</taxon>
        <taxon>Rhizobiaceae</taxon>
        <taxon>Rhizobium/Agrobacterium group</taxon>
        <taxon>Rhizobium</taxon>
    </lineage>
</organism>
<sequence length="106" mass="11612">MAAELLATMEQKAMIGIETIVLQPVRDIGDGSKARRALPSQHRYLVGPFVVFEQIGAAEFRAGHGLDVPLHPHIGLATVTYLIDGEILHRDRLGEVQTIYLARLTG</sequence>
<evidence type="ECO:0000313" key="4">
    <source>
        <dbReference type="EMBL" id="APO71115.1"/>
    </source>
</evidence>
<dbReference type="PANTHER" id="PTHR13903:SF8">
    <property type="entry name" value="PIRIN"/>
    <property type="match status" value="1"/>
</dbReference>